<comment type="caution">
    <text evidence="2">The sequence shown here is derived from an EMBL/GenBank/DDBJ whole genome shotgun (WGS) entry which is preliminary data.</text>
</comment>
<evidence type="ECO:0000256" key="1">
    <source>
        <dbReference type="SAM" id="MobiDB-lite"/>
    </source>
</evidence>
<reference evidence="3" key="1">
    <citation type="journal article" date="2019" name="Int. J. Syst. Evol. Microbiol.">
        <title>The Global Catalogue of Microorganisms (GCM) 10K type strain sequencing project: providing services to taxonomists for standard genome sequencing and annotation.</title>
        <authorList>
            <consortium name="The Broad Institute Genomics Platform"/>
            <consortium name="The Broad Institute Genome Sequencing Center for Infectious Disease"/>
            <person name="Wu L."/>
            <person name="Ma J."/>
        </authorList>
    </citation>
    <scope>NUCLEOTIDE SEQUENCE [LARGE SCALE GENOMIC DNA]</scope>
    <source>
        <strain evidence="3">JCM 18081</strain>
    </source>
</reference>
<evidence type="ECO:0000313" key="2">
    <source>
        <dbReference type="EMBL" id="GAA4798825.1"/>
    </source>
</evidence>
<evidence type="ECO:0000313" key="3">
    <source>
        <dbReference type="Proteomes" id="UP001501265"/>
    </source>
</evidence>
<organism evidence="2 3">
    <name type="scientific">Streptomyces ziwulingensis</name>
    <dbReference type="NCBI Taxonomy" id="1045501"/>
    <lineage>
        <taxon>Bacteria</taxon>
        <taxon>Bacillati</taxon>
        <taxon>Actinomycetota</taxon>
        <taxon>Actinomycetes</taxon>
        <taxon>Kitasatosporales</taxon>
        <taxon>Streptomycetaceae</taxon>
        <taxon>Streptomyces</taxon>
    </lineage>
</organism>
<sequence>MQPLNQPPASLDQAREEYEAHTRRCRQCAADGAPCPVAKHLRRVYNNLTRAARPRPSGRTPSR</sequence>
<keyword evidence="3" id="KW-1185">Reference proteome</keyword>
<accession>A0ABP9BUI4</accession>
<gene>
    <name evidence="2" type="ORF">GCM10023220_28500</name>
</gene>
<protein>
    <submittedName>
        <fullName evidence="2">Uncharacterized protein</fullName>
    </submittedName>
</protein>
<dbReference type="EMBL" id="BAABIG010000024">
    <property type="protein sequence ID" value="GAA4798825.1"/>
    <property type="molecule type" value="Genomic_DNA"/>
</dbReference>
<name>A0ABP9BUI4_9ACTN</name>
<dbReference type="Proteomes" id="UP001501265">
    <property type="component" value="Unassembled WGS sequence"/>
</dbReference>
<proteinExistence type="predicted"/>
<dbReference type="RefSeq" id="WP_345619909.1">
    <property type="nucleotide sequence ID" value="NZ_BAABIG010000024.1"/>
</dbReference>
<feature type="region of interest" description="Disordered" evidence="1">
    <location>
        <begin position="1"/>
        <end position="21"/>
    </location>
</feature>